<name>A0ABD1YIE3_9MARC</name>
<comment type="caution">
    <text evidence="1">The sequence shown here is derived from an EMBL/GenBank/DDBJ whole genome shotgun (WGS) entry which is preliminary data.</text>
</comment>
<evidence type="ECO:0000313" key="2">
    <source>
        <dbReference type="Proteomes" id="UP001605036"/>
    </source>
</evidence>
<evidence type="ECO:0000313" key="1">
    <source>
        <dbReference type="EMBL" id="KAL2630463.1"/>
    </source>
</evidence>
<protein>
    <submittedName>
        <fullName evidence="1">Uncharacterized protein</fullName>
    </submittedName>
</protein>
<dbReference type="EMBL" id="JBHFFA010000004">
    <property type="protein sequence ID" value="KAL2630463.1"/>
    <property type="molecule type" value="Genomic_DNA"/>
</dbReference>
<keyword evidence="2" id="KW-1185">Reference proteome</keyword>
<gene>
    <name evidence="1" type="ORF">R1flu_015149</name>
</gene>
<proteinExistence type="predicted"/>
<sequence>MELEGAEDQFTSFDEAEKALSRLVSSRDQDEALHLSCVNGSRLDGTEGRKCYRPVGEGPSQDESLEEGNTMHLTGKEGEKIAPGKVLPVKTS</sequence>
<dbReference type="AlphaFoldDB" id="A0ABD1YIE3"/>
<accession>A0ABD1YIE3</accession>
<dbReference type="Proteomes" id="UP001605036">
    <property type="component" value="Unassembled WGS sequence"/>
</dbReference>
<organism evidence="1 2">
    <name type="scientific">Riccia fluitans</name>
    <dbReference type="NCBI Taxonomy" id="41844"/>
    <lineage>
        <taxon>Eukaryota</taxon>
        <taxon>Viridiplantae</taxon>
        <taxon>Streptophyta</taxon>
        <taxon>Embryophyta</taxon>
        <taxon>Marchantiophyta</taxon>
        <taxon>Marchantiopsida</taxon>
        <taxon>Marchantiidae</taxon>
        <taxon>Marchantiales</taxon>
        <taxon>Ricciaceae</taxon>
        <taxon>Riccia</taxon>
    </lineage>
</organism>
<reference evidence="1 2" key="1">
    <citation type="submission" date="2024-09" db="EMBL/GenBank/DDBJ databases">
        <title>Chromosome-scale assembly of Riccia fluitans.</title>
        <authorList>
            <person name="Paukszto L."/>
            <person name="Sawicki J."/>
            <person name="Karawczyk K."/>
            <person name="Piernik-Szablinska J."/>
            <person name="Szczecinska M."/>
            <person name="Mazdziarz M."/>
        </authorList>
    </citation>
    <scope>NUCLEOTIDE SEQUENCE [LARGE SCALE GENOMIC DNA]</scope>
    <source>
        <strain evidence="1">Rf_01</strain>
        <tissue evidence="1">Aerial parts of the thallus</tissue>
    </source>
</reference>